<gene>
    <name evidence="14" type="ORF">Q9L58_005134</name>
</gene>
<dbReference type="InterPro" id="IPR027417">
    <property type="entry name" value="P-loop_NTPase"/>
</dbReference>
<keyword evidence="2" id="KW-0479">Metal-binding</keyword>
<dbReference type="InterPro" id="IPR014001">
    <property type="entry name" value="Helicase_ATP-bd"/>
</dbReference>
<organism evidence="14 15">
    <name type="scientific">Discina gigas</name>
    <dbReference type="NCBI Taxonomy" id="1032678"/>
    <lineage>
        <taxon>Eukaryota</taxon>
        <taxon>Fungi</taxon>
        <taxon>Dikarya</taxon>
        <taxon>Ascomycota</taxon>
        <taxon>Pezizomycotina</taxon>
        <taxon>Pezizomycetes</taxon>
        <taxon>Pezizales</taxon>
        <taxon>Discinaceae</taxon>
        <taxon>Discina</taxon>
    </lineage>
</organism>
<evidence type="ECO:0000259" key="11">
    <source>
        <dbReference type="PROSITE" id="PS50089"/>
    </source>
</evidence>
<evidence type="ECO:0000256" key="6">
    <source>
        <dbReference type="ARBA" id="ARBA00022806"/>
    </source>
</evidence>
<dbReference type="InterPro" id="IPR001841">
    <property type="entry name" value="Znf_RING"/>
</dbReference>
<feature type="region of interest" description="Disordered" evidence="10">
    <location>
        <begin position="177"/>
        <end position="260"/>
    </location>
</feature>
<feature type="domain" description="RING-type" evidence="11">
    <location>
        <begin position="790"/>
        <end position="843"/>
    </location>
</feature>
<dbReference type="InterPro" id="IPR049730">
    <property type="entry name" value="SNF2/RAD54-like_C"/>
</dbReference>
<evidence type="ECO:0000256" key="10">
    <source>
        <dbReference type="SAM" id="MobiDB-lite"/>
    </source>
</evidence>
<feature type="domain" description="Helicase C-terminal" evidence="13">
    <location>
        <begin position="969"/>
        <end position="1147"/>
    </location>
</feature>
<dbReference type="PROSITE" id="PS51194">
    <property type="entry name" value="HELICASE_CTER"/>
    <property type="match status" value="1"/>
</dbReference>
<keyword evidence="6" id="KW-0347">Helicase</keyword>
<dbReference type="InterPro" id="IPR000330">
    <property type="entry name" value="SNF2_N"/>
</dbReference>
<dbReference type="PANTHER" id="PTHR45626">
    <property type="entry name" value="TRANSCRIPTION TERMINATION FACTOR 2-RELATED"/>
    <property type="match status" value="1"/>
</dbReference>
<reference evidence="14 15" key="1">
    <citation type="submission" date="2024-02" db="EMBL/GenBank/DDBJ databases">
        <title>Discinaceae phylogenomics.</title>
        <authorList>
            <person name="Dirks A.C."/>
            <person name="James T.Y."/>
        </authorList>
    </citation>
    <scope>NUCLEOTIDE SEQUENCE [LARGE SCALE GENOMIC DNA]</scope>
    <source>
        <strain evidence="14 15">ACD0624</strain>
    </source>
</reference>
<dbReference type="SMART" id="SM00490">
    <property type="entry name" value="HELICc"/>
    <property type="match status" value="1"/>
</dbReference>
<dbReference type="InterPro" id="IPR038718">
    <property type="entry name" value="SNF2-like_sf"/>
</dbReference>
<dbReference type="CDD" id="cd18793">
    <property type="entry name" value="SF2_C_SNF"/>
    <property type="match status" value="1"/>
</dbReference>
<dbReference type="PROSITE" id="PS50089">
    <property type="entry name" value="ZF_RING_2"/>
    <property type="match status" value="1"/>
</dbReference>
<dbReference type="SUPFAM" id="SSF52540">
    <property type="entry name" value="P-loop containing nucleoside triphosphate hydrolases"/>
    <property type="match status" value="2"/>
</dbReference>
<keyword evidence="15" id="KW-1185">Reference proteome</keyword>
<dbReference type="SMART" id="SM00184">
    <property type="entry name" value="RING"/>
    <property type="match status" value="1"/>
</dbReference>
<evidence type="ECO:0000259" key="13">
    <source>
        <dbReference type="PROSITE" id="PS51194"/>
    </source>
</evidence>
<dbReference type="CDD" id="cd18008">
    <property type="entry name" value="DEXDc_SHPRH-like"/>
    <property type="match status" value="1"/>
</dbReference>
<dbReference type="Gene3D" id="3.40.50.10810">
    <property type="entry name" value="Tandem AAA-ATPase domain"/>
    <property type="match status" value="1"/>
</dbReference>
<feature type="domain" description="Helicase ATP-binding" evidence="12">
    <location>
        <begin position="449"/>
        <end position="632"/>
    </location>
</feature>
<evidence type="ECO:0000313" key="14">
    <source>
        <dbReference type="EMBL" id="KAL0635891.1"/>
    </source>
</evidence>
<dbReference type="InterPro" id="IPR027370">
    <property type="entry name" value="Znf-RING_euk"/>
</dbReference>
<dbReference type="InterPro" id="IPR050628">
    <property type="entry name" value="SNF2_RAD54_helicase_TF"/>
</dbReference>
<dbReference type="PROSITE" id="PS51192">
    <property type="entry name" value="HELICASE_ATP_BIND_1"/>
    <property type="match status" value="1"/>
</dbReference>
<evidence type="ECO:0000256" key="8">
    <source>
        <dbReference type="ARBA" id="ARBA00022840"/>
    </source>
</evidence>
<dbReference type="InterPro" id="IPR001650">
    <property type="entry name" value="Helicase_C-like"/>
</dbReference>
<accession>A0ABR3GK17</accession>
<feature type="compositionally biased region" description="Basic and acidic residues" evidence="10">
    <location>
        <begin position="937"/>
        <end position="950"/>
    </location>
</feature>
<evidence type="ECO:0000256" key="1">
    <source>
        <dbReference type="ARBA" id="ARBA00007025"/>
    </source>
</evidence>
<sequence>MTSIEPTPEAIREQLTILHQIQRTILSPYDQRRVHIAAHIKELEEQLMDSSGQGSSGSGGSSPWYGNTLIGPLGSHGRKREREDSVDFQYLGARGEPEAKSQKTTPSPVPSARELYMVESRRSPFNRELLPAERLEVSQPGEFGLSRFEADVAAAEHDKEVDAIFGSNHHPSQVLRPMQSQAVPQLQRWASRESYDDRRDEEYAQRLQERYDAGNYSSSERETPRSDRPFPESPFSVNSSPPRPPRPSLDPYNRQNNFIPPIRPIASEKFNEIGGEEEEDDDSLVCYEGGNASGLRLPSIRTAGVPYPYNHSIAVPVSYPNDSQWGDYIPDDHVLLSLDIDYLAKRPLFNDGSSMAIVDSQGNVIQDLNGDRDLSDVWDVPQQSYNPEINRYIDHIRADPTKSLDEIKTLMENIRPDMEIPPEDREGTPMEMTYPLMEHQKLGLTWLKSMEEGSNKGGILADDMGLGKTIQALALLVSRRSTNKARRTTLILTPVALLKQWEREIKVKLKPEHGLKVCIHHGTSKRAKCFADLAKNDVVLTTFGTVGNEYKKRARWTDEGKSGYPPGLFFLGEECKWYRVIIDEAQCIKNKDTQYARGCCAIDAEYRLCLSGTPMQNSCDELFSLVRFLKIKPYNEWPEFSRSFSKPLKGKNEYSINQAIRKLQALMKAILLRRTKSSMIDGKPILTLPDKSIEMIHAVFSPDEQEFYQSLQDKSVLMFNKYLRANAVGRNYSNILVLLLRLRQACCHPHLIRDAEMTNNEPVDEKMIKLAKELPVDTVSRIKDLEAFECPICLDAAENPSIIVPCGHAFCSECLVRLHHQHVESSLRDGREDNNGARCPGCRGEFNMQKVIDLLAFRKVHQPETLAPRDETKDPVDDDLIFDTDDEEEDDDDDDDEGEDLGGFVVADEEVAGGAGASEAAAAHTKRTKKSQKKAAAKKDPKNKGKDKVKSPPRTLAEVRKDAMRNAKSKKQYMKHLQKRWISSAKIDKCIEILDGVERNDPTEKTIVFSQFTSLLDLIEVPINQRGWKYRRYDGGMSSTHRNQALMDFTDKPEVNIILVSLKAGNSGLNLVAASQVIILDPFYNPFIESQAIDRAHRIGQQRQVFVHRLIVEGTVEDRVLALQDKKRKLIEGALDENASKGIGRLNARDLGFLFGITG</sequence>
<dbReference type="Pfam" id="PF00176">
    <property type="entry name" value="SNF2-rel_dom"/>
    <property type="match status" value="1"/>
</dbReference>
<evidence type="ECO:0000256" key="5">
    <source>
        <dbReference type="ARBA" id="ARBA00022801"/>
    </source>
</evidence>
<feature type="compositionally biased region" description="Basic and acidic residues" evidence="10">
    <location>
        <begin position="219"/>
        <end position="230"/>
    </location>
</feature>
<dbReference type="InterPro" id="IPR017907">
    <property type="entry name" value="Znf_RING_CS"/>
</dbReference>
<keyword evidence="5" id="KW-0378">Hydrolase</keyword>
<feature type="compositionally biased region" description="Basic and acidic residues" evidence="10">
    <location>
        <begin position="190"/>
        <end position="212"/>
    </location>
</feature>
<comment type="caution">
    <text evidence="14">The sequence shown here is derived from an EMBL/GenBank/DDBJ whole genome shotgun (WGS) entry which is preliminary data.</text>
</comment>
<name>A0ABR3GK17_9PEZI</name>
<evidence type="ECO:0000256" key="3">
    <source>
        <dbReference type="ARBA" id="ARBA00022741"/>
    </source>
</evidence>
<dbReference type="Pfam" id="PF00271">
    <property type="entry name" value="Helicase_C"/>
    <property type="match status" value="1"/>
</dbReference>
<dbReference type="EMBL" id="JBBBZM010000060">
    <property type="protein sequence ID" value="KAL0635891.1"/>
    <property type="molecule type" value="Genomic_DNA"/>
</dbReference>
<keyword evidence="8" id="KW-0067">ATP-binding</keyword>
<evidence type="ECO:0008006" key="16">
    <source>
        <dbReference type="Google" id="ProtNLM"/>
    </source>
</evidence>
<dbReference type="Pfam" id="PF13445">
    <property type="entry name" value="zf-RING_UBOX"/>
    <property type="match status" value="1"/>
</dbReference>
<dbReference type="Gene3D" id="3.30.40.10">
    <property type="entry name" value="Zinc/RING finger domain, C3HC4 (zinc finger)"/>
    <property type="match status" value="1"/>
</dbReference>
<feature type="region of interest" description="Disordered" evidence="10">
    <location>
        <begin position="92"/>
        <end position="111"/>
    </location>
</feature>
<dbReference type="Proteomes" id="UP001447188">
    <property type="component" value="Unassembled WGS sequence"/>
</dbReference>
<feature type="compositionally biased region" description="Acidic residues" evidence="10">
    <location>
        <begin position="876"/>
        <end position="900"/>
    </location>
</feature>
<dbReference type="Gene3D" id="3.40.50.300">
    <property type="entry name" value="P-loop containing nucleotide triphosphate hydrolases"/>
    <property type="match status" value="2"/>
</dbReference>
<feature type="region of interest" description="Disordered" evidence="10">
    <location>
        <begin position="865"/>
        <end position="956"/>
    </location>
</feature>
<evidence type="ECO:0000256" key="4">
    <source>
        <dbReference type="ARBA" id="ARBA00022771"/>
    </source>
</evidence>
<keyword evidence="3" id="KW-0547">Nucleotide-binding</keyword>
<dbReference type="PROSITE" id="PS00518">
    <property type="entry name" value="ZF_RING_1"/>
    <property type="match status" value="1"/>
</dbReference>
<evidence type="ECO:0000256" key="7">
    <source>
        <dbReference type="ARBA" id="ARBA00022833"/>
    </source>
</evidence>
<dbReference type="PANTHER" id="PTHR45626:SF16">
    <property type="entry name" value="ATP-DEPENDENT HELICASE ULS1"/>
    <property type="match status" value="1"/>
</dbReference>
<comment type="similarity">
    <text evidence="1">Belongs to the SNF2/RAD54 helicase family.</text>
</comment>
<protein>
    <recommendedName>
        <fullName evidence="16">SWI/SNF family DNA-dependent ATPase Ris1</fullName>
    </recommendedName>
</protein>
<dbReference type="SUPFAM" id="SSF57850">
    <property type="entry name" value="RING/U-box"/>
    <property type="match status" value="1"/>
</dbReference>
<evidence type="ECO:0000256" key="9">
    <source>
        <dbReference type="PROSITE-ProRule" id="PRU00175"/>
    </source>
</evidence>
<feature type="region of interest" description="Disordered" evidence="10">
    <location>
        <begin position="47"/>
        <end position="82"/>
    </location>
</feature>
<dbReference type="InterPro" id="IPR013083">
    <property type="entry name" value="Znf_RING/FYVE/PHD"/>
</dbReference>
<keyword evidence="4 9" id="KW-0863">Zinc-finger</keyword>
<feature type="compositionally biased region" description="Basic residues" evidence="10">
    <location>
        <begin position="924"/>
        <end position="936"/>
    </location>
</feature>
<dbReference type="SMART" id="SM00487">
    <property type="entry name" value="DEXDc"/>
    <property type="match status" value="1"/>
</dbReference>
<evidence type="ECO:0000259" key="12">
    <source>
        <dbReference type="PROSITE" id="PS51192"/>
    </source>
</evidence>
<keyword evidence="7" id="KW-0862">Zinc</keyword>
<evidence type="ECO:0000256" key="2">
    <source>
        <dbReference type="ARBA" id="ARBA00022723"/>
    </source>
</evidence>
<evidence type="ECO:0000313" key="15">
    <source>
        <dbReference type="Proteomes" id="UP001447188"/>
    </source>
</evidence>
<proteinExistence type="inferred from homology"/>